<feature type="domain" description="C2HC/C3H-type" evidence="7">
    <location>
        <begin position="68"/>
        <end position="97"/>
    </location>
</feature>
<evidence type="ECO:0000256" key="2">
    <source>
        <dbReference type="ARBA" id="ARBA00022737"/>
    </source>
</evidence>
<keyword evidence="2" id="KW-0677">Repeat</keyword>
<dbReference type="PANTHER" id="PTHR13555">
    <property type="entry name" value="C2H2 ZINC FINGER CGI-62-RELATED"/>
    <property type="match status" value="1"/>
</dbReference>
<name>A0A1R2C1W8_9CILI</name>
<evidence type="ECO:0000313" key="8">
    <source>
        <dbReference type="EMBL" id="OMJ83018.1"/>
    </source>
</evidence>
<protein>
    <recommendedName>
        <fullName evidence="7">C2HC/C3H-type domain-containing protein</fullName>
    </recommendedName>
</protein>
<feature type="compositionally biased region" description="Polar residues" evidence="6">
    <location>
        <begin position="323"/>
        <end position="332"/>
    </location>
</feature>
<reference evidence="8 9" key="1">
    <citation type="submission" date="2016-11" db="EMBL/GenBank/DDBJ databases">
        <title>The macronuclear genome of Stentor coeruleus: a giant cell with tiny introns.</title>
        <authorList>
            <person name="Slabodnick M."/>
            <person name="Ruby J.G."/>
            <person name="Reiff S.B."/>
            <person name="Swart E.C."/>
            <person name="Gosai S."/>
            <person name="Prabakaran S."/>
            <person name="Witkowska E."/>
            <person name="Larue G.E."/>
            <person name="Fisher S."/>
            <person name="Freeman R.M."/>
            <person name="Gunawardena J."/>
            <person name="Chu W."/>
            <person name="Stover N.A."/>
            <person name="Gregory B.D."/>
            <person name="Nowacki M."/>
            <person name="Derisi J."/>
            <person name="Roy S.W."/>
            <person name="Marshall W.F."/>
            <person name="Sood P."/>
        </authorList>
    </citation>
    <scope>NUCLEOTIDE SEQUENCE [LARGE SCALE GENOMIC DNA]</scope>
    <source>
        <strain evidence="8">WM001</strain>
    </source>
</reference>
<evidence type="ECO:0000259" key="7">
    <source>
        <dbReference type="PROSITE" id="PS52027"/>
    </source>
</evidence>
<dbReference type="Proteomes" id="UP000187209">
    <property type="component" value="Unassembled WGS sequence"/>
</dbReference>
<dbReference type="Gene3D" id="3.30.160.60">
    <property type="entry name" value="Classic Zinc Finger"/>
    <property type="match status" value="2"/>
</dbReference>
<evidence type="ECO:0000256" key="6">
    <source>
        <dbReference type="SAM" id="MobiDB-lite"/>
    </source>
</evidence>
<evidence type="ECO:0000256" key="5">
    <source>
        <dbReference type="PROSITE-ProRule" id="PRU01371"/>
    </source>
</evidence>
<feature type="domain" description="C2HC/C3H-type" evidence="7">
    <location>
        <begin position="156"/>
        <end position="185"/>
    </location>
</feature>
<feature type="compositionally biased region" description="Polar residues" evidence="6">
    <location>
        <begin position="357"/>
        <end position="366"/>
    </location>
</feature>
<dbReference type="GO" id="GO:0008270">
    <property type="term" value="F:zinc ion binding"/>
    <property type="evidence" value="ECO:0007669"/>
    <property type="project" value="UniProtKB-KW"/>
</dbReference>
<keyword evidence="4" id="KW-0862">Zinc</keyword>
<organism evidence="8 9">
    <name type="scientific">Stentor coeruleus</name>
    <dbReference type="NCBI Taxonomy" id="5963"/>
    <lineage>
        <taxon>Eukaryota</taxon>
        <taxon>Sar</taxon>
        <taxon>Alveolata</taxon>
        <taxon>Ciliophora</taxon>
        <taxon>Postciliodesmatophora</taxon>
        <taxon>Heterotrichea</taxon>
        <taxon>Heterotrichida</taxon>
        <taxon>Stentoridae</taxon>
        <taxon>Stentor</taxon>
    </lineage>
</organism>
<dbReference type="OrthoDB" id="448502at2759"/>
<keyword evidence="3 5" id="KW-0863">Zinc-finger</keyword>
<keyword evidence="9" id="KW-1185">Reference proteome</keyword>
<gene>
    <name evidence="8" type="ORF">SteCoe_16174</name>
</gene>
<keyword evidence="1" id="KW-0479">Metal-binding</keyword>
<accession>A0A1R2C1W8</accession>
<proteinExistence type="predicted"/>
<feature type="compositionally biased region" description="Basic residues" evidence="6">
    <location>
        <begin position="339"/>
        <end position="356"/>
    </location>
</feature>
<comment type="caution">
    <text evidence="8">The sequence shown here is derived from an EMBL/GenBank/DDBJ whole genome shotgun (WGS) entry which is preliminary data.</text>
</comment>
<evidence type="ECO:0000313" key="9">
    <source>
        <dbReference type="Proteomes" id="UP000187209"/>
    </source>
</evidence>
<dbReference type="Pfam" id="PF13913">
    <property type="entry name" value="zf-C2HC_2"/>
    <property type="match status" value="3"/>
</dbReference>
<dbReference type="AlphaFoldDB" id="A0A1R2C1W8"/>
<dbReference type="InterPro" id="IPR049899">
    <property type="entry name" value="Znf_C2HC_C3H"/>
</dbReference>
<dbReference type="InterPro" id="IPR026319">
    <property type="entry name" value="ZC2HC1A/B-like"/>
</dbReference>
<sequence length="392" mass="45897">MKDFSSSTILFHQKKHHSDMPFQYTPDHITCNRCYQSIAISAINLHYTSCENRLLKYQKSSPHIIDEYRALCNHCNRKFALDRIEKHQQACENLLKKRPLFDMLKKRMPFLAETYKKMSTKRSTLNLNYPNSKWQQQHLELLRNLKGIEEKDPYEDLVKCKYCEGKFAPSNIDKHIRICKKLFKRVKKSKLSRRENTEIYMRKVKCLTVKTPSENTLWRPVSVNQRNNDYKRHDKLDSISFQDLDDNENILETSESPPKIRVLRSEFLEPIVSRSESKALNIITCPTCNKKFFSTIADKHIITCLKKYLKPCDDKGKKHVKNQHSYGENQLKTPEITKKAKNNKKIKNKTKEKRRSSSTQPNKESTGCCNNCGAFSPAKAKFCMMCGIVLSN</sequence>
<evidence type="ECO:0000256" key="1">
    <source>
        <dbReference type="ARBA" id="ARBA00022723"/>
    </source>
</evidence>
<evidence type="ECO:0000256" key="4">
    <source>
        <dbReference type="ARBA" id="ARBA00022833"/>
    </source>
</evidence>
<feature type="region of interest" description="Disordered" evidence="6">
    <location>
        <begin position="319"/>
        <end position="366"/>
    </location>
</feature>
<dbReference type="PROSITE" id="PS52027">
    <property type="entry name" value="ZF_C2HC_C3H"/>
    <property type="match status" value="2"/>
</dbReference>
<evidence type="ECO:0000256" key="3">
    <source>
        <dbReference type="ARBA" id="ARBA00022771"/>
    </source>
</evidence>
<dbReference type="EMBL" id="MPUH01000319">
    <property type="protein sequence ID" value="OMJ83018.1"/>
    <property type="molecule type" value="Genomic_DNA"/>
</dbReference>